<dbReference type="AlphaFoldDB" id="A0A2H9TBG9"/>
<evidence type="ECO:0000256" key="1">
    <source>
        <dbReference type="ARBA" id="ARBA00004651"/>
    </source>
</evidence>
<keyword evidence="4 7" id="KW-1133">Transmembrane helix</keyword>
<comment type="subcellular location">
    <subcellularLocation>
        <location evidence="1">Cell membrane</location>
        <topology evidence="1">Multi-pass membrane protein</topology>
    </subcellularLocation>
</comment>
<feature type="transmembrane region" description="Helical" evidence="7">
    <location>
        <begin position="173"/>
        <end position="196"/>
    </location>
</feature>
<gene>
    <name evidence="9" type="primary">yjjP</name>
    <name evidence="9" type="ORF">CI610_00551</name>
</gene>
<keyword evidence="5 7" id="KW-0472">Membrane</keyword>
<dbReference type="InterPro" id="IPR010619">
    <property type="entry name" value="ThrE-like_N"/>
</dbReference>
<dbReference type="PANTHER" id="PTHR34390:SF2">
    <property type="entry name" value="SUCCINATE TRANSPORTER SUBUNIT YJJP-RELATED"/>
    <property type="match status" value="1"/>
</dbReference>
<comment type="similarity">
    <text evidence="6">Belongs to the ThrE exporter (TC 2.A.79) family.</text>
</comment>
<reference evidence="9" key="1">
    <citation type="journal article" date="2017" name="Appl. Environ. Microbiol.">
        <title>Molecular characterization of an Endozoicomonas-like organism causing infection in king scallop Pecten maximus L.</title>
        <authorList>
            <person name="Cano I."/>
            <person name="van Aerle R."/>
            <person name="Ross S."/>
            <person name="Verner-Jeffreys D.W."/>
            <person name="Paley R.K."/>
            <person name="Rimmer G."/>
            <person name="Ryder D."/>
            <person name="Hooper P."/>
            <person name="Stone D."/>
            <person name="Feist S.W."/>
        </authorList>
    </citation>
    <scope>NUCLEOTIDE SEQUENCE</scope>
</reference>
<dbReference type="PANTHER" id="PTHR34390">
    <property type="entry name" value="UPF0442 PROTEIN YJJB-RELATED"/>
    <property type="match status" value="1"/>
</dbReference>
<evidence type="ECO:0000256" key="6">
    <source>
        <dbReference type="ARBA" id="ARBA00034125"/>
    </source>
</evidence>
<name>A0A2H9TBG9_9ZZZZ</name>
<keyword evidence="2" id="KW-1003">Cell membrane</keyword>
<feature type="domain" description="Threonine/serine exporter-like N-terminal" evidence="8">
    <location>
        <begin position="17"/>
        <end position="256"/>
    </location>
</feature>
<accession>A0A2H9TBG9</accession>
<evidence type="ECO:0000256" key="3">
    <source>
        <dbReference type="ARBA" id="ARBA00022692"/>
    </source>
</evidence>
<dbReference type="Pfam" id="PF06738">
    <property type="entry name" value="ThrE"/>
    <property type="match status" value="1"/>
</dbReference>
<evidence type="ECO:0000259" key="8">
    <source>
        <dbReference type="Pfam" id="PF06738"/>
    </source>
</evidence>
<protein>
    <submittedName>
        <fullName evidence="9">Inner membrane protein YjjP</fullName>
    </submittedName>
</protein>
<dbReference type="GO" id="GO:0015744">
    <property type="term" value="P:succinate transport"/>
    <property type="evidence" value="ECO:0007669"/>
    <property type="project" value="TreeGrafter"/>
</dbReference>
<keyword evidence="3 7" id="KW-0812">Transmembrane</keyword>
<dbReference type="InterPro" id="IPR050539">
    <property type="entry name" value="ThrE_Dicarb/AminoAcid_Exp"/>
</dbReference>
<dbReference type="GO" id="GO:0005886">
    <property type="term" value="C:plasma membrane"/>
    <property type="evidence" value="ECO:0007669"/>
    <property type="project" value="UniProtKB-SubCell"/>
</dbReference>
<feature type="transmembrane region" description="Helical" evidence="7">
    <location>
        <begin position="237"/>
        <end position="259"/>
    </location>
</feature>
<dbReference type="EMBL" id="NSIT01000016">
    <property type="protein sequence ID" value="PJE80468.1"/>
    <property type="molecule type" value="Genomic_DNA"/>
</dbReference>
<evidence type="ECO:0000313" key="9">
    <source>
        <dbReference type="EMBL" id="PJE80468.1"/>
    </source>
</evidence>
<proteinExistence type="inferred from homology"/>
<evidence type="ECO:0000256" key="5">
    <source>
        <dbReference type="ARBA" id="ARBA00023136"/>
    </source>
</evidence>
<organism evidence="9">
    <name type="scientific">invertebrate metagenome</name>
    <dbReference type="NCBI Taxonomy" id="1711999"/>
    <lineage>
        <taxon>unclassified sequences</taxon>
        <taxon>metagenomes</taxon>
        <taxon>organismal metagenomes</taxon>
    </lineage>
</organism>
<evidence type="ECO:0000256" key="4">
    <source>
        <dbReference type="ARBA" id="ARBA00022989"/>
    </source>
</evidence>
<feature type="transmembrane region" description="Helical" evidence="7">
    <location>
        <begin position="202"/>
        <end position="225"/>
    </location>
</feature>
<feature type="transmembrane region" description="Helical" evidence="7">
    <location>
        <begin position="149"/>
        <end position="166"/>
    </location>
</feature>
<comment type="caution">
    <text evidence="9">The sequence shown here is derived from an EMBL/GenBank/DDBJ whole genome shotgun (WGS) entry which is preliminary data.</text>
</comment>
<evidence type="ECO:0000256" key="2">
    <source>
        <dbReference type="ARBA" id="ARBA00022475"/>
    </source>
</evidence>
<evidence type="ECO:0000256" key="7">
    <source>
        <dbReference type="SAM" id="Phobius"/>
    </source>
</evidence>
<sequence>MESGPSSVLRLQKCTDMLLDVAVLLLSSGAHTERVNRNVSRMAKAFGYQLETLFSFSGITLTVLDPLNSGLEFTAFRKVQRHDVHLGIVAGISTFSWNICEKELDLVTTAKEIEQLKHLPRYPSWLVKTMVTLAGIAFCSLNGGDILAMLLTGTATVSGFWVKSFLLGKGYNLPLSICCAAIVASGLSGLGIVFHVGADPEVAVATSVLFLIPGAPLICGVIDLLQGHIVTGQARVIFGSVIAFVIALGMVISSALLGIA</sequence>
<dbReference type="GO" id="GO:0022857">
    <property type="term" value="F:transmembrane transporter activity"/>
    <property type="evidence" value="ECO:0007669"/>
    <property type="project" value="InterPro"/>
</dbReference>